<gene>
    <name evidence="2" type="ORF">GCM10010521_17500</name>
</gene>
<dbReference type="Proteomes" id="UP001500893">
    <property type="component" value="Unassembled WGS sequence"/>
</dbReference>
<accession>A0ABP6N022</accession>
<feature type="region of interest" description="Disordered" evidence="1">
    <location>
        <begin position="163"/>
        <end position="187"/>
    </location>
</feature>
<feature type="compositionally biased region" description="Polar residues" evidence="1">
    <location>
        <begin position="114"/>
        <end position="140"/>
    </location>
</feature>
<evidence type="ECO:0000313" key="3">
    <source>
        <dbReference type="Proteomes" id="UP001500893"/>
    </source>
</evidence>
<evidence type="ECO:0000313" key="2">
    <source>
        <dbReference type="EMBL" id="GAA3132099.1"/>
    </source>
</evidence>
<feature type="region of interest" description="Disordered" evidence="1">
    <location>
        <begin position="63"/>
        <end position="150"/>
    </location>
</feature>
<name>A0ABP6N022_9ACTN</name>
<sequence>MELLLARLSGGRRQAAGWARTLGSCGVIKRFGADAVPGSAASMWVSEMPDDPVGWLAGHGWGARKPHPARTPCRLRRPILTPPQGEERPGGLISALRRYRPSAGIDHPAGHTSAGHTSAGHTSAGHTSAGHTSAGHTSAGHTAGREHGRLRHATAVTTTRWGCDADTVDGHPGPTVSGPGLGLPHGD</sequence>
<proteinExistence type="predicted"/>
<feature type="compositionally biased region" description="Basic residues" evidence="1">
    <location>
        <begin position="63"/>
        <end position="77"/>
    </location>
</feature>
<comment type="caution">
    <text evidence="2">The sequence shown here is derived from an EMBL/GenBank/DDBJ whole genome shotgun (WGS) entry which is preliminary data.</text>
</comment>
<reference evidence="3" key="1">
    <citation type="journal article" date="2019" name="Int. J. Syst. Evol. Microbiol.">
        <title>The Global Catalogue of Microorganisms (GCM) 10K type strain sequencing project: providing services to taxonomists for standard genome sequencing and annotation.</title>
        <authorList>
            <consortium name="The Broad Institute Genomics Platform"/>
            <consortium name="The Broad Institute Genome Sequencing Center for Infectious Disease"/>
            <person name="Wu L."/>
            <person name="Ma J."/>
        </authorList>
    </citation>
    <scope>NUCLEOTIDE SEQUENCE [LARGE SCALE GENOMIC DNA]</scope>
    <source>
        <strain evidence="3">JCM 11574</strain>
    </source>
</reference>
<dbReference type="EMBL" id="BAAAVM010000021">
    <property type="protein sequence ID" value="GAA3132099.1"/>
    <property type="molecule type" value="Genomic_DNA"/>
</dbReference>
<protein>
    <submittedName>
        <fullName evidence="2">Uncharacterized protein</fullName>
    </submittedName>
</protein>
<organism evidence="2 3">
    <name type="scientific">Streptomyces rameus</name>
    <dbReference type="NCBI Taxonomy" id="68261"/>
    <lineage>
        <taxon>Bacteria</taxon>
        <taxon>Bacillati</taxon>
        <taxon>Actinomycetota</taxon>
        <taxon>Actinomycetes</taxon>
        <taxon>Kitasatosporales</taxon>
        <taxon>Streptomycetaceae</taxon>
        <taxon>Streptomyces</taxon>
    </lineage>
</organism>
<evidence type="ECO:0000256" key="1">
    <source>
        <dbReference type="SAM" id="MobiDB-lite"/>
    </source>
</evidence>
<keyword evidence="3" id="KW-1185">Reference proteome</keyword>